<reference evidence="2" key="1">
    <citation type="submission" date="2024-05" db="EMBL/GenBank/DDBJ databases">
        <title>Metabacillus sp. nov., isolated from the rhizosphere soil of tomato plants.</title>
        <authorList>
            <person name="Ma R."/>
        </authorList>
    </citation>
    <scope>NUCLEOTIDE SEQUENCE</scope>
    <source>
        <strain evidence="2">DBTR6</strain>
    </source>
</reference>
<comment type="caution">
    <text evidence="2">The sequence shown here is derived from an EMBL/GenBank/DDBJ whole genome shotgun (WGS) entry which is preliminary data.</text>
</comment>
<evidence type="ECO:0000313" key="2">
    <source>
        <dbReference type="EMBL" id="MBZ5751644.1"/>
    </source>
</evidence>
<feature type="domain" description="AB hydrolase-1" evidence="1">
    <location>
        <begin position="13"/>
        <end position="226"/>
    </location>
</feature>
<evidence type="ECO:0000313" key="3">
    <source>
        <dbReference type="Proteomes" id="UP001165287"/>
    </source>
</evidence>
<evidence type="ECO:0000259" key="1">
    <source>
        <dbReference type="Pfam" id="PF12697"/>
    </source>
</evidence>
<dbReference type="Proteomes" id="UP001165287">
    <property type="component" value="Unassembled WGS sequence"/>
</dbReference>
<dbReference type="GO" id="GO:0016787">
    <property type="term" value="F:hydrolase activity"/>
    <property type="evidence" value="ECO:0007669"/>
    <property type="project" value="UniProtKB-KW"/>
</dbReference>
<gene>
    <name evidence="2" type="ORF">K9V48_15670</name>
</gene>
<accession>A0ABS7UUP7</accession>
<dbReference type="InterPro" id="IPR000073">
    <property type="entry name" value="AB_hydrolase_1"/>
</dbReference>
<dbReference type="PRINTS" id="PR00111">
    <property type="entry name" value="ABHYDROLASE"/>
</dbReference>
<sequence length="243" mass="27655">MLSYNDLGTGTPIVLIHGLGSKKEAWIPQHELANRYRLIIPDLRGHGETIMNEDLTIKNFALDIINLLEYLKISSAFICGLSLGGIVAQELYKQRPEIVRGLILSNTTSYIPFFLANGIIHLSNQLLQTDQQKLIDQIVKAALYDNSYQKEARKAFHIRDTYIKSAKAPIGINYYSFLPFIKKPVLLIGSTHDKVTPSINIYLMKLFIRDARLSIFRNTGHLSNIEKKDLFNKHLHDFIMTTA</sequence>
<keyword evidence="2" id="KW-0378">Hydrolase</keyword>
<dbReference type="PANTHER" id="PTHR43798:SF5">
    <property type="entry name" value="MONOACYLGLYCEROL LIPASE ABHD6"/>
    <property type="match status" value="1"/>
</dbReference>
<dbReference type="SUPFAM" id="SSF53474">
    <property type="entry name" value="alpha/beta-Hydrolases"/>
    <property type="match status" value="1"/>
</dbReference>
<dbReference type="PANTHER" id="PTHR43798">
    <property type="entry name" value="MONOACYLGLYCEROL LIPASE"/>
    <property type="match status" value="1"/>
</dbReference>
<keyword evidence="3" id="KW-1185">Reference proteome</keyword>
<proteinExistence type="predicted"/>
<protein>
    <submittedName>
        <fullName evidence="2">Alpha/beta hydrolase</fullName>
    </submittedName>
</protein>
<dbReference type="RefSeq" id="WP_224139968.1">
    <property type="nucleotide sequence ID" value="NZ_JAIQUM010000036.1"/>
</dbReference>
<dbReference type="Gene3D" id="3.40.50.1820">
    <property type="entry name" value="alpha/beta hydrolase"/>
    <property type="match status" value="1"/>
</dbReference>
<organism evidence="2 3">
    <name type="scientific">Metabacillus rhizolycopersici</name>
    <dbReference type="NCBI Taxonomy" id="2875709"/>
    <lineage>
        <taxon>Bacteria</taxon>
        <taxon>Bacillati</taxon>
        <taxon>Bacillota</taxon>
        <taxon>Bacilli</taxon>
        <taxon>Bacillales</taxon>
        <taxon>Bacillaceae</taxon>
        <taxon>Metabacillus</taxon>
    </lineage>
</organism>
<dbReference type="EMBL" id="JAIQUM010000036">
    <property type="protein sequence ID" value="MBZ5751644.1"/>
    <property type="molecule type" value="Genomic_DNA"/>
</dbReference>
<dbReference type="Pfam" id="PF12697">
    <property type="entry name" value="Abhydrolase_6"/>
    <property type="match status" value="1"/>
</dbReference>
<dbReference type="InterPro" id="IPR050266">
    <property type="entry name" value="AB_hydrolase_sf"/>
</dbReference>
<name>A0ABS7UUP7_9BACI</name>
<dbReference type="InterPro" id="IPR029058">
    <property type="entry name" value="AB_hydrolase_fold"/>
</dbReference>